<dbReference type="Proteomes" id="UP000632154">
    <property type="component" value="Unassembled WGS sequence"/>
</dbReference>
<evidence type="ECO:0000313" key="1">
    <source>
        <dbReference type="EMBL" id="GHG08060.1"/>
    </source>
</evidence>
<comment type="caution">
    <text evidence="1">The sequence shown here is derived from an EMBL/GenBank/DDBJ whole genome shotgun (WGS) entry which is preliminary data.</text>
</comment>
<evidence type="ECO:0000313" key="2">
    <source>
        <dbReference type="Proteomes" id="UP000632154"/>
    </source>
</evidence>
<name>A0ABQ3K8R2_9DEIO</name>
<protein>
    <submittedName>
        <fullName evidence="1">Uncharacterized protein</fullName>
    </submittedName>
</protein>
<keyword evidence="2" id="KW-1185">Reference proteome</keyword>
<dbReference type="EMBL" id="BNAL01000030">
    <property type="protein sequence ID" value="GHG08060.1"/>
    <property type="molecule type" value="Genomic_DNA"/>
</dbReference>
<organism evidence="1 2">
    <name type="scientific">Deinococcus piscis</name>
    <dbReference type="NCBI Taxonomy" id="394230"/>
    <lineage>
        <taxon>Bacteria</taxon>
        <taxon>Thermotogati</taxon>
        <taxon>Deinococcota</taxon>
        <taxon>Deinococci</taxon>
        <taxon>Deinococcales</taxon>
        <taxon>Deinococcaceae</taxon>
        <taxon>Deinococcus</taxon>
    </lineage>
</organism>
<accession>A0ABQ3K8R2</accession>
<proteinExistence type="predicted"/>
<sequence length="71" mass="7701">MKLIHSLGSRQVQEPPRLLALLTSAELDACARYVRPPLAQWLAPGFQQALTVSQHDAAVTEVQQAPVAKLA</sequence>
<reference evidence="2" key="1">
    <citation type="journal article" date="2019" name="Int. J. Syst. Evol. Microbiol.">
        <title>The Global Catalogue of Microorganisms (GCM) 10K type strain sequencing project: providing services to taxonomists for standard genome sequencing and annotation.</title>
        <authorList>
            <consortium name="The Broad Institute Genomics Platform"/>
            <consortium name="The Broad Institute Genome Sequencing Center for Infectious Disease"/>
            <person name="Wu L."/>
            <person name="Ma J."/>
        </authorList>
    </citation>
    <scope>NUCLEOTIDE SEQUENCE [LARGE SCALE GENOMIC DNA]</scope>
    <source>
        <strain evidence="2">CGMCC 1.18439</strain>
    </source>
</reference>
<gene>
    <name evidence="1" type="ORF">GCM10017783_20790</name>
</gene>